<keyword evidence="4" id="KW-0812">Transmembrane</keyword>
<evidence type="ECO:0000259" key="8">
    <source>
        <dbReference type="PROSITE" id="PS51779"/>
    </source>
</evidence>
<evidence type="ECO:0000256" key="5">
    <source>
        <dbReference type="ARBA" id="ARBA00022989"/>
    </source>
</evidence>
<feature type="domain" description="POTRA" evidence="8">
    <location>
        <begin position="31"/>
        <end position="99"/>
    </location>
</feature>
<dbReference type="RefSeq" id="WP_047240532.1">
    <property type="nucleotide sequence ID" value="NZ_CP011541.1"/>
</dbReference>
<dbReference type="AlphaFoldDB" id="A0A0G3GQV6"/>
<dbReference type="GO" id="GO:0005886">
    <property type="term" value="C:plasma membrane"/>
    <property type="evidence" value="ECO:0007669"/>
    <property type="project" value="TreeGrafter"/>
</dbReference>
<reference evidence="9 10" key="1">
    <citation type="submission" date="2015-05" db="EMBL/GenBank/DDBJ databases">
        <title>Complete genome sequence of Corynebacterium epidermidicanis DSM 45586, isolated from the skin of a dog suffering from pruritus.</title>
        <authorList>
            <person name="Ruckert C."/>
            <person name="Albersmeier A."/>
            <person name="Winkler A."/>
            <person name="Tauch A."/>
        </authorList>
    </citation>
    <scope>NUCLEOTIDE SEQUENCE [LARGE SCALE GENOMIC DNA]</scope>
    <source>
        <strain evidence="9 10">DSM 45586</strain>
    </source>
</reference>
<gene>
    <name evidence="9" type="ORF">CEPID_08345</name>
</gene>
<evidence type="ECO:0000256" key="3">
    <source>
        <dbReference type="ARBA" id="ARBA00022618"/>
    </source>
</evidence>
<keyword evidence="2" id="KW-1003">Cell membrane</keyword>
<comment type="subcellular location">
    <subcellularLocation>
        <location evidence="1">Membrane</location>
    </subcellularLocation>
</comment>
<keyword evidence="7" id="KW-0131">Cell cycle</keyword>
<proteinExistence type="predicted"/>
<dbReference type="GO" id="GO:0051301">
    <property type="term" value="P:cell division"/>
    <property type="evidence" value="ECO:0007669"/>
    <property type="project" value="UniProtKB-KW"/>
</dbReference>
<protein>
    <submittedName>
        <fullName evidence="9">POTRA domain, FtsQ-type/Cell division protein FtsQ</fullName>
    </submittedName>
</protein>
<sequence length="221" mass="23844">MFIAAHWKKLVALVVALIVASGALCYFVPVFKINNVEVNGSVHAAPSDVEATSGIVRGANILRLKESDVAANVAALPWVGKVSVHRSFPTTVTINIDERQAVLYAKRNDGEHLIDAGGKPFVIDVPPPGVVEISGTREDNTRLYATAISIVQSLDPDTRGALERIDAKSEYEFTLFLAGGKEVYWGSAEQAHDKALATRAVMKREGARWNVSSPGLITLRP</sequence>
<dbReference type="PANTHER" id="PTHR37820:SF1">
    <property type="entry name" value="CELL DIVISION PROTEIN FTSQ"/>
    <property type="match status" value="1"/>
</dbReference>
<dbReference type="Pfam" id="PF08478">
    <property type="entry name" value="POTRA_1"/>
    <property type="match status" value="1"/>
</dbReference>
<evidence type="ECO:0000256" key="2">
    <source>
        <dbReference type="ARBA" id="ARBA00022475"/>
    </source>
</evidence>
<name>A0A0G3GQV6_9CORY</name>
<evidence type="ECO:0000256" key="6">
    <source>
        <dbReference type="ARBA" id="ARBA00023136"/>
    </source>
</evidence>
<dbReference type="EMBL" id="CP011541">
    <property type="protein sequence ID" value="AKK03519.1"/>
    <property type="molecule type" value="Genomic_DNA"/>
</dbReference>
<evidence type="ECO:0000313" key="10">
    <source>
        <dbReference type="Proteomes" id="UP000035368"/>
    </source>
</evidence>
<dbReference type="InterPro" id="IPR034746">
    <property type="entry name" value="POTRA"/>
</dbReference>
<dbReference type="OrthoDB" id="9790760at2"/>
<dbReference type="InterPro" id="IPR013685">
    <property type="entry name" value="POTRA_FtsQ_type"/>
</dbReference>
<dbReference type="KEGG" id="cei:CEPID_08345"/>
<evidence type="ECO:0000256" key="4">
    <source>
        <dbReference type="ARBA" id="ARBA00022692"/>
    </source>
</evidence>
<keyword evidence="3 9" id="KW-0132">Cell division</keyword>
<dbReference type="STRING" id="1050174.CEPID_08345"/>
<dbReference type="PATRIC" id="fig|1050174.4.peg.1681"/>
<keyword evidence="10" id="KW-1185">Reference proteome</keyword>
<keyword evidence="6" id="KW-0472">Membrane</keyword>
<accession>A0A0G3GQV6</accession>
<evidence type="ECO:0000256" key="7">
    <source>
        <dbReference type="ARBA" id="ARBA00023306"/>
    </source>
</evidence>
<dbReference type="InterPro" id="IPR050487">
    <property type="entry name" value="FtsQ_DivIB"/>
</dbReference>
<evidence type="ECO:0000313" key="9">
    <source>
        <dbReference type="EMBL" id="AKK03519.1"/>
    </source>
</evidence>
<dbReference type="PANTHER" id="PTHR37820">
    <property type="entry name" value="CELL DIVISION PROTEIN DIVIB"/>
    <property type="match status" value="1"/>
</dbReference>
<dbReference type="Gene3D" id="3.10.20.310">
    <property type="entry name" value="membrane protein fhac"/>
    <property type="match status" value="1"/>
</dbReference>
<organism evidence="9 10">
    <name type="scientific">Corynebacterium epidermidicanis</name>
    <dbReference type="NCBI Taxonomy" id="1050174"/>
    <lineage>
        <taxon>Bacteria</taxon>
        <taxon>Bacillati</taxon>
        <taxon>Actinomycetota</taxon>
        <taxon>Actinomycetes</taxon>
        <taxon>Mycobacteriales</taxon>
        <taxon>Corynebacteriaceae</taxon>
        <taxon>Corynebacterium</taxon>
    </lineage>
</organism>
<dbReference type="PROSITE" id="PS51779">
    <property type="entry name" value="POTRA"/>
    <property type="match status" value="1"/>
</dbReference>
<keyword evidence="5" id="KW-1133">Transmembrane helix</keyword>
<dbReference type="Proteomes" id="UP000035368">
    <property type="component" value="Chromosome"/>
</dbReference>
<evidence type="ECO:0000256" key="1">
    <source>
        <dbReference type="ARBA" id="ARBA00004370"/>
    </source>
</evidence>